<dbReference type="GO" id="GO:0016020">
    <property type="term" value="C:membrane"/>
    <property type="evidence" value="ECO:0007669"/>
    <property type="project" value="UniProtKB-SubCell"/>
</dbReference>
<evidence type="ECO:0000313" key="7">
    <source>
        <dbReference type="EMBL" id="RCV07779.1"/>
    </source>
</evidence>
<evidence type="ECO:0000256" key="5">
    <source>
        <dbReference type="ARBA" id="ARBA00023136"/>
    </source>
</evidence>
<proteinExistence type="inferred from homology"/>
<dbReference type="AlphaFoldDB" id="A0A368PQ63"/>
<reference evidence="7" key="2">
    <citation type="submission" date="2015-07" db="EMBL/GenBank/DDBJ databases">
        <authorList>
            <person name="Noorani M."/>
        </authorList>
    </citation>
    <scope>NUCLEOTIDE SEQUENCE</scope>
    <source>
        <strain evidence="7">Yugu1</strain>
    </source>
</reference>
<dbReference type="GO" id="GO:0055085">
    <property type="term" value="P:transmembrane transport"/>
    <property type="evidence" value="ECO:0007669"/>
    <property type="project" value="InterPro"/>
</dbReference>
<keyword evidence="4" id="KW-1133">Transmembrane helix</keyword>
<dbReference type="OrthoDB" id="567160at2759"/>
<dbReference type="InterPro" id="IPR006685">
    <property type="entry name" value="MscS_channel_2nd"/>
</dbReference>
<dbReference type="SUPFAM" id="SSF50182">
    <property type="entry name" value="Sm-like ribonucleoproteins"/>
    <property type="match status" value="1"/>
</dbReference>
<dbReference type="InterPro" id="IPR010920">
    <property type="entry name" value="LSM_dom_sf"/>
</dbReference>
<gene>
    <name evidence="7" type="ORF">SETIT_1G272900v2</name>
</gene>
<dbReference type="InterPro" id="IPR023408">
    <property type="entry name" value="MscS_beta-dom_sf"/>
</dbReference>
<protein>
    <recommendedName>
        <fullName evidence="6">Mechanosensitive ion channel MscS domain-containing protein</fullName>
    </recommendedName>
</protein>
<accession>A0A368PQ63</accession>
<dbReference type="PANTHER" id="PTHR30566">
    <property type="entry name" value="YNAI-RELATED MECHANOSENSITIVE ION CHANNEL"/>
    <property type="match status" value="1"/>
</dbReference>
<dbReference type="SUPFAM" id="SSF82861">
    <property type="entry name" value="Mechanosensitive channel protein MscS (YggB), transmembrane region"/>
    <property type="match status" value="1"/>
</dbReference>
<reference evidence="7" key="1">
    <citation type="journal article" date="2012" name="Nat. Biotechnol.">
        <title>Reference genome sequence of the model plant Setaria.</title>
        <authorList>
            <person name="Bennetzen J.L."/>
            <person name="Schmutz J."/>
            <person name="Wang H."/>
            <person name="Percifield R."/>
            <person name="Hawkins J."/>
            <person name="Pontaroli A.C."/>
            <person name="Estep M."/>
            <person name="Feng L."/>
            <person name="Vaughn J.N."/>
            <person name="Grimwood J."/>
            <person name="Jenkins J."/>
            <person name="Barry K."/>
            <person name="Lindquist E."/>
            <person name="Hellsten U."/>
            <person name="Deshpande S."/>
            <person name="Wang X."/>
            <person name="Wu X."/>
            <person name="Mitros T."/>
            <person name="Triplett J."/>
            <person name="Yang X."/>
            <person name="Ye C.Y."/>
            <person name="Mauro-Herrera M."/>
            <person name="Wang L."/>
            <person name="Li P."/>
            <person name="Sharma M."/>
            <person name="Sharma R."/>
            <person name="Ronald P.C."/>
            <person name="Panaud O."/>
            <person name="Kellogg E.A."/>
            <person name="Brutnell T.P."/>
            <person name="Doust A.N."/>
            <person name="Tuskan G.A."/>
            <person name="Rokhsar D."/>
            <person name="Devos K.M."/>
        </authorList>
    </citation>
    <scope>NUCLEOTIDE SEQUENCE [LARGE SCALE GENOMIC DNA]</scope>
    <source>
        <strain evidence="7">Yugu1</strain>
    </source>
</reference>
<evidence type="ECO:0000256" key="2">
    <source>
        <dbReference type="ARBA" id="ARBA00008017"/>
    </source>
</evidence>
<evidence type="ECO:0000256" key="3">
    <source>
        <dbReference type="ARBA" id="ARBA00022692"/>
    </source>
</evidence>
<dbReference type="PANTHER" id="PTHR30566:SF24">
    <property type="entry name" value="OS02G0681000 PROTEIN"/>
    <property type="match status" value="1"/>
</dbReference>
<comment type="subcellular location">
    <subcellularLocation>
        <location evidence="1">Membrane</location>
        <topology evidence="1">Multi-pass membrane protein</topology>
    </subcellularLocation>
</comment>
<comment type="similarity">
    <text evidence="2">Belongs to the MscS (TC 1.A.23) family.</text>
</comment>
<feature type="domain" description="Mechanosensitive ion channel MscS" evidence="6">
    <location>
        <begin position="460"/>
        <end position="527"/>
    </location>
</feature>
<name>A0A368PQ63_SETIT</name>
<evidence type="ECO:0000256" key="4">
    <source>
        <dbReference type="ARBA" id="ARBA00022989"/>
    </source>
</evidence>
<organism evidence="7">
    <name type="scientific">Setaria italica</name>
    <name type="common">Foxtail millet</name>
    <name type="synonym">Panicum italicum</name>
    <dbReference type="NCBI Taxonomy" id="4555"/>
    <lineage>
        <taxon>Eukaryota</taxon>
        <taxon>Viridiplantae</taxon>
        <taxon>Streptophyta</taxon>
        <taxon>Embryophyta</taxon>
        <taxon>Tracheophyta</taxon>
        <taxon>Spermatophyta</taxon>
        <taxon>Magnoliopsida</taxon>
        <taxon>Liliopsida</taxon>
        <taxon>Poales</taxon>
        <taxon>Poaceae</taxon>
        <taxon>PACMAD clade</taxon>
        <taxon>Panicoideae</taxon>
        <taxon>Panicodae</taxon>
        <taxon>Paniceae</taxon>
        <taxon>Cenchrinae</taxon>
        <taxon>Setaria</taxon>
    </lineage>
</organism>
<sequence length="619" mass="67485">MERLHASSRSARQPNLLAHASTASTSVSRTLSGIARDFWLSLSACHLSVGSSAAQGGFSVLPHSYFSLDVGMQMVIRGHARFACLLPHGTRQCCDYLRRVIWGAAILRRSCQAATTQSRREASPEQCSHFGVPWRWFSCAEHTKKPRIGAPDQINSGDQYSSVSIAAKRSTPHRTNFVENCWLFTSKHHYNQSLGFSGVPSLHRMCSSYTRTKPEGAENSVLKVSSPGTSEVDTSVDGGNTWIDMSENAYCSAMHASTSAGKKLKDLNDAIALHVQELFSNHADLEKVVVPVGGTLIGAAMAWFVMPIVLRKLHKYASAGPLMTIWGDSTKKDMSYQTSLWSAMEDPAKYIITFMAFSQMAVVIAPSISDFLPQAWKGAFVVSFVWFLHRWKTNFIANAMAKQASIATDRERLSAFDKVSSLGLIALGVVALAEACGVPVQSILTVGGVGGVATAFAARDILGNILSGFSLQFSRPFSVGDYIKAGSIEGQVVEIGLTSTSLINTEKLPVVVPNSLFSSQMIVNKSRAQWHVSVSKLPLRTEDIEKIPTITEEIKAMLVSNPKIDAPYCYLSRLEGSHGELTIGCNIKSTKTEEWSSIEQEILLKAAGIMKRHQLWTAA</sequence>
<dbReference type="Pfam" id="PF00924">
    <property type="entry name" value="MS_channel_2nd"/>
    <property type="match status" value="1"/>
</dbReference>
<keyword evidence="3" id="KW-0812">Transmembrane</keyword>
<keyword evidence="5" id="KW-0472">Membrane</keyword>
<dbReference type="InterPro" id="IPR011014">
    <property type="entry name" value="MscS_channel_TM-2"/>
</dbReference>
<dbReference type="STRING" id="4555.A0A368PQ63"/>
<dbReference type="Gene3D" id="2.30.30.60">
    <property type="match status" value="1"/>
</dbReference>
<evidence type="ECO:0000256" key="1">
    <source>
        <dbReference type="ARBA" id="ARBA00004141"/>
    </source>
</evidence>
<dbReference type="EMBL" id="CM003528">
    <property type="protein sequence ID" value="RCV07779.1"/>
    <property type="molecule type" value="Genomic_DNA"/>
</dbReference>
<dbReference type="Gene3D" id="1.10.287.1260">
    <property type="match status" value="1"/>
</dbReference>
<evidence type="ECO:0000259" key="6">
    <source>
        <dbReference type="Pfam" id="PF00924"/>
    </source>
</evidence>